<feature type="transmembrane region" description="Helical" evidence="6">
    <location>
        <begin position="454"/>
        <end position="480"/>
    </location>
</feature>
<dbReference type="AlphaFoldDB" id="A0ABD4SKN8"/>
<dbReference type="EMBL" id="JAJNUY010000068">
    <property type="protein sequence ID" value="MCD5564330.1"/>
    <property type="molecule type" value="Genomic_DNA"/>
</dbReference>
<evidence type="ECO:0000256" key="2">
    <source>
        <dbReference type="ARBA" id="ARBA00022448"/>
    </source>
</evidence>
<feature type="transmembrane region" description="Helical" evidence="6">
    <location>
        <begin position="393"/>
        <end position="411"/>
    </location>
</feature>
<feature type="transmembrane region" description="Helical" evidence="6">
    <location>
        <begin position="131"/>
        <end position="151"/>
    </location>
</feature>
<gene>
    <name evidence="8" type="ORF">LOB85_09585</name>
</gene>
<feature type="domain" description="Major facilitator superfamily (MFS) profile" evidence="7">
    <location>
        <begin position="9"/>
        <end position="485"/>
    </location>
</feature>
<feature type="transmembrane region" description="Helical" evidence="6">
    <location>
        <begin position="195"/>
        <end position="214"/>
    </location>
</feature>
<sequence>MSDQRRRVITVALMLSNVMSGLDNTIINTALPRIIADLHGIEYTGWLVAIFLLGTAVSTPLWSKLGERRGNKLAYQLAAACFLLGALLQGCAQQMSFLLTFRLLAGIGNGGMVSLPYIIYSDLYPNAHKRLKVLGMVSAFFTTATILGPLFGGWIVDALSWRWVFYINIPVALISIVLIQIFFLDEKKDRPAHRVDLGGAICLSFGVVALLLGTQLVGSASLATALLIFAAALIFIGLLVIIERRAEDPIIPGRLFKNIPLVVDFTLFVLIWAAMSAYSVYAPMWAEGLMATTALVGGMTQIPGAFTDMLGSLSVEKMRRRWSAYQVMLATCWLLAAGYLVMAVAPRYFPYWGILLAGMLQGWGHGVMFNQLQVKVQEDAESQDVPVATSFSYLIRMLAMAISSSVFGVILNEHLAKGVKASGGKITLSMLNHLSDAKTRASLPKQDLVQMENILYGAIHAIFWAAFILVFLSLLLAIWARWREKNWPASGKIW</sequence>
<reference evidence="8 9" key="1">
    <citation type="submission" date="2021-12" db="EMBL/GenBank/DDBJ databases">
        <title>Antimicrobial susceptibility of Lactobacillus delbrueckii subsp. lactis obtained from milk products and other habitats.</title>
        <authorList>
            <person name="Shani N."/>
        </authorList>
    </citation>
    <scope>NUCLEOTIDE SEQUENCE [LARGE SCALE GENOMIC DNA]</scope>
    <source>
        <strain evidence="8 9">FAM 21755</strain>
    </source>
</reference>
<evidence type="ECO:0000256" key="5">
    <source>
        <dbReference type="ARBA" id="ARBA00023136"/>
    </source>
</evidence>
<evidence type="ECO:0000259" key="7">
    <source>
        <dbReference type="PROSITE" id="PS50850"/>
    </source>
</evidence>
<proteinExistence type="predicted"/>
<feature type="transmembrane region" description="Helical" evidence="6">
    <location>
        <begin position="288"/>
        <end position="310"/>
    </location>
</feature>
<keyword evidence="4 6" id="KW-1133">Transmembrane helix</keyword>
<name>A0ABD4SKN8_LACDL</name>
<evidence type="ECO:0000256" key="3">
    <source>
        <dbReference type="ARBA" id="ARBA00022692"/>
    </source>
</evidence>
<dbReference type="InterPro" id="IPR011701">
    <property type="entry name" value="MFS"/>
</dbReference>
<feature type="transmembrane region" description="Helical" evidence="6">
    <location>
        <begin position="74"/>
        <end position="95"/>
    </location>
</feature>
<evidence type="ECO:0000256" key="6">
    <source>
        <dbReference type="SAM" id="Phobius"/>
    </source>
</evidence>
<keyword evidence="3 6" id="KW-0812">Transmembrane</keyword>
<keyword evidence="2" id="KW-0813">Transport</keyword>
<feature type="transmembrane region" description="Helical" evidence="6">
    <location>
        <begin position="163"/>
        <end position="183"/>
    </location>
</feature>
<feature type="transmembrane region" description="Helical" evidence="6">
    <location>
        <begin position="44"/>
        <end position="62"/>
    </location>
</feature>
<dbReference type="SUPFAM" id="SSF103473">
    <property type="entry name" value="MFS general substrate transporter"/>
    <property type="match status" value="1"/>
</dbReference>
<accession>A0ABD4SKN8</accession>
<dbReference type="Proteomes" id="UP001200334">
    <property type="component" value="Unassembled WGS sequence"/>
</dbReference>
<dbReference type="InterPro" id="IPR036259">
    <property type="entry name" value="MFS_trans_sf"/>
</dbReference>
<dbReference type="GO" id="GO:0005886">
    <property type="term" value="C:plasma membrane"/>
    <property type="evidence" value="ECO:0007669"/>
    <property type="project" value="UniProtKB-SubCell"/>
</dbReference>
<organism evidence="8 9">
    <name type="scientific">Lactobacillus delbrueckii subsp. lactis</name>
    <dbReference type="NCBI Taxonomy" id="29397"/>
    <lineage>
        <taxon>Bacteria</taxon>
        <taxon>Bacillati</taxon>
        <taxon>Bacillota</taxon>
        <taxon>Bacilli</taxon>
        <taxon>Lactobacillales</taxon>
        <taxon>Lactobacillaceae</taxon>
        <taxon>Lactobacillus</taxon>
    </lineage>
</organism>
<evidence type="ECO:0000256" key="1">
    <source>
        <dbReference type="ARBA" id="ARBA00004651"/>
    </source>
</evidence>
<dbReference type="Gene3D" id="1.20.1250.20">
    <property type="entry name" value="MFS general substrate transporter like domains"/>
    <property type="match status" value="2"/>
</dbReference>
<comment type="caution">
    <text evidence="8">The sequence shown here is derived from an EMBL/GenBank/DDBJ whole genome shotgun (WGS) entry which is preliminary data.</text>
</comment>
<dbReference type="PROSITE" id="PS50850">
    <property type="entry name" value="MFS"/>
    <property type="match status" value="1"/>
</dbReference>
<evidence type="ECO:0000313" key="8">
    <source>
        <dbReference type="EMBL" id="MCD5564330.1"/>
    </source>
</evidence>
<dbReference type="Pfam" id="PF07690">
    <property type="entry name" value="MFS_1"/>
    <property type="match status" value="1"/>
</dbReference>
<dbReference type="PANTHER" id="PTHR23501:SF191">
    <property type="entry name" value="VACUOLAR BASIC AMINO ACID TRANSPORTER 4"/>
    <property type="match status" value="1"/>
</dbReference>
<evidence type="ECO:0000256" key="4">
    <source>
        <dbReference type="ARBA" id="ARBA00022989"/>
    </source>
</evidence>
<keyword evidence="5 6" id="KW-0472">Membrane</keyword>
<dbReference type="RefSeq" id="WP_231524822.1">
    <property type="nucleotide sequence ID" value="NZ_JAJNUX010000060.1"/>
</dbReference>
<dbReference type="InterPro" id="IPR020846">
    <property type="entry name" value="MFS_dom"/>
</dbReference>
<feature type="transmembrane region" description="Helical" evidence="6">
    <location>
        <begin position="261"/>
        <end position="282"/>
    </location>
</feature>
<feature type="transmembrane region" description="Helical" evidence="6">
    <location>
        <begin position="101"/>
        <end position="119"/>
    </location>
</feature>
<feature type="transmembrane region" description="Helical" evidence="6">
    <location>
        <begin position="220"/>
        <end position="241"/>
    </location>
</feature>
<protein>
    <submittedName>
        <fullName evidence="8">MFS transporter</fullName>
    </submittedName>
</protein>
<dbReference type="PANTHER" id="PTHR23501">
    <property type="entry name" value="MAJOR FACILITATOR SUPERFAMILY"/>
    <property type="match status" value="1"/>
</dbReference>
<comment type="subcellular location">
    <subcellularLocation>
        <location evidence="1">Cell membrane</location>
        <topology evidence="1">Multi-pass membrane protein</topology>
    </subcellularLocation>
</comment>
<evidence type="ECO:0000313" key="9">
    <source>
        <dbReference type="Proteomes" id="UP001200334"/>
    </source>
</evidence>
<feature type="transmembrane region" description="Helical" evidence="6">
    <location>
        <begin position="351"/>
        <end position="372"/>
    </location>
</feature>
<feature type="transmembrane region" description="Helical" evidence="6">
    <location>
        <begin position="322"/>
        <end position="345"/>
    </location>
</feature>